<dbReference type="Proteomes" id="UP001589646">
    <property type="component" value="Unassembled WGS sequence"/>
</dbReference>
<name>A0ABV5PW17_9ACTN</name>
<evidence type="ECO:0000313" key="1">
    <source>
        <dbReference type="EMBL" id="MFB9526681.1"/>
    </source>
</evidence>
<proteinExistence type="predicted"/>
<comment type="caution">
    <text evidence="1">The sequence shown here is derived from an EMBL/GenBank/DDBJ whole genome shotgun (WGS) entry which is preliminary data.</text>
</comment>
<evidence type="ECO:0000313" key="2">
    <source>
        <dbReference type="Proteomes" id="UP001589646"/>
    </source>
</evidence>
<keyword evidence="2" id="KW-1185">Reference proteome</keyword>
<dbReference type="EMBL" id="JBHMCE010000003">
    <property type="protein sequence ID" value="MFB9526681.1"/>
    <property type="molecule type" value="Genomic_DNA"/>
</dbReference>
<organism evidence="1 2">
    <name type="scientific">Nonomuraea roseola</name>
    <dbReference type="NCBI Taxonomy" id="46179"/>
    <lineage>
        <taxon>Bacteria</taxon>
        <taxon>Bacillati</taxon>
        <taxon>Actinomycetota</taxon>
        <taxon>Actinomycetes</taxon>
        <taxon>Streptosporangiales</taxon>
        <taxon>Streptosporangiaceae</taxon>
        <taxon>Nonomuraea</taxon>
    </lineage>
</organism>
<gene>
    <name evidence="1" type="ORF">ACFFRN_08675</name>
</gene>
<sequence length="53" mass="5378">MDLAAQVGAGEVVAGEDGADGAAEFLVNEVFGAAASEAALEKRAWDIPLIFDV</sequence>
<reference evidence="1 2" key="1">
    <citation type="submission" date="2024-09" db="EMBL/GenBank/DDBJ databases">
        <authorList>
            <person name="Sun Q."/>
            <person name="Mori K."/>
        </authorList>
    </citation>
    <scope>NUCLEOTIDE SEQUENCE [LARGE SCALE GENOMIC DNA]</scope>
    <source>
        <strain evidence="1 2">JCM 3323</strain>
    </source>
</reference>
<dbReference type="RefSeq" id="WP_346123761.1">
    <property type="nucleotide sequence ID" value="NZ_BAAAXC010000014.1"/>
</dbReference>
<protein>
    <submittedName>
        <fullName evidence="1">Uncharacterized protein</fullName>
    </submittedName>
</protein>
<accession>A0ABV5PW17</accession>